<keyword evidence="3" id="KW-1185">Reference proteome</keyword>
<dbReference type="Proteomes" id="UP000007110">
    <property type="component" value="Unassembled WGS sequence"/>
</dbReference>
<evidence type="ECO:0000259" key="1">
    <source>
        <dbReference type="Pfam" id="PF21789"/>
    </source>
</evidence>
<dbReference type="KEGG" id="spu:115927196"/>
<dbReference type="InParanoid" id="A0A7M7PAQ5"/>
<reference evidence="3" key="1">
    <citation type="submission" date="2015-02" db="EMBL/GenBank/DDBJ databases">
        <title>Genome sequencing for Strongylocentrotus purpuratus.</title>
        <authorList>
            <person name="Murali S."/>
            <person name="Liu Y."/>
            <person name="Vee V."/>
            <person name="English A."/>
            <person name="Wang M."/>
            <person name="Skinner E."/>
            <person name="Han Y."/>
            <person name="Muzny D.M."/>
            <person name="Worley K.C."/>
            <person name="Gibbs R.A."/>
        </authorList>
    </citation>
    <scope>NUCLEOTIDE SEQUENCE</scope>
</reference>
<dbReference type="GeneID" id="115927196"/>
<dbReference type="OrthoDB" id="7312725at2759"/>
<reference evidence="2" key="2">
    <citation type="submission" date="2021-01" db="UniProtKB">
        <authorList>
            <consortium name="EnsemblMetazoa"/>
        </authorList>
    </citation>
    <scope>IDENTIFICATION</scope>
</reference>
<dbReference type="PANTHER" id="PTHR47577:SF2">
    <property type="entry name" value="THAP DOMAIN CONTAINING 9"/>
    <property type="match status" value="1"/>
</dbReference>
<accession>A0A7M7PAQ5</accession>
<dbReference type="Pfam" id="PF21789">
    <property type="entry name" value="TNP-like_RNaseH_C"/>
    <property type="match status" value="1"/>
</dbReference>
<name>A0A7M7PAQ5_STRPU</name>
<dbReference type="GeneID" id="115927198"/>
<dbReference type="PANTHER" id="PTHR47577">
    <property type="entry name" value="THAP DOMAIN-CONTAINING PROTEIN 6"/>
    <property type="match status" value="1"/>
</dbReference>
<dbReference type="KEGG" id="spu:115927198"/>
<proteinExistence type="predicted"/>
<evidence type="ECO:0000313" key="3">
    <source>
        <dbReference type="Proteomes" id="UP000007110"/>
    </source>
</evidence>
<dbReference type="RefSeq" id="XP_030848564.1">
    <property type="nucleotide sequence ID" value="XM_030992704.1"/>
</dbReference>
<feature type="domain" description="Transposable element P transposase-like RNase H C-terminal" evidence="1">
    <location>
        <begin position="53"/>
        <end position="87"/>
    </location>
</feature>
<dbReference type="AlphaFoldDB" id="A0A7M7PAQ5"/>
<sequence>MLLSLKLSDGTPVASSNRGTPVIGFCLAMDGFISLADRFFNDPQSGIKYFLPYRLSQDQLELHFAKIRGRGGWNNNPTSTQFQAAYRALLINSNIPVSTSGNATCFLEAMGTNIHEDRKLPSDGVISVEISTIEAQTSPSTSPPAELSMFQQNVTAYIAGYTIRSIQGKCHSCDKCKEALVDRTDEVPEVYLQLIRLKDNGGLIIPSKSVLNIAMASERILREQGTKPTIGQHIRDQLCLKIIHSLNHGSLFPNLHEQYDCDFRRNHVLQLIKDFVNHYLVTRLHFVAFTYNRDIRGQSIRNHMSRMVIFQNQ</sequence>
<organism evidence="2 3">
    <name type="scientific">Strongylocentrotus purpuratus</name>
    <name type="common">Purple sea urchin</name>
    <dbReference type="NCBI Taxonomy" id="7668"/>
    <lineage>
        <taxon>Eukaryota</taxon>
        <taxon>Metazoa</taxon>
        <taxon>Echinodermata</taxon>
        <taxon>Eleutherozoa</taxon>
        <taxon>Echinozoa</taxon>
        <taxon>Echinoidea</taxon>
        <taxon>Euechinoidea</taxon>
        <taxon>Echinacea</taxon>
        <taxon>Camarodonta</taxon>
        <taxon>Echinidea</taxon>
        <taxon>Strongylocentrotidae</taxon>
        <taxon>Strongylocentrotus</taxon>
    </lineage>
</organism>
<dbReference type="OMA" id="MFFSCAR"/>
<dbReference type="RefSeq" id="XP_030848563.1">
    <property type="nucleotide sequence ID" value="XM_030992703.1"/>
</dbReference>
<dbReference type="EnsemblMetazoa" id="XM_030992703">
    <property type="protein sequence ID" value="XP_030848563"/>
    <property type="gene ID" value="LOC115927196"/>
</dbReference>
<protein>
    <recommendedName>
        <fullName evidence="1">Transposable element P transposase-like RNase H C-terminal domain-containing protein</fullName>
    </recommendedName>
</protein>
<evidence type="ECO:0000313" key="2">
    <source>
        <dbReference type="EnsemblMetazoa" id="XP_030848564"/>
    </source>
</evidence>
<dbReference type="InterPro" id="IPR048367">
    <property type="entry name" value="TNP-like_RNaseH_C"/>
</dbReference>
<dbReference type="EnsemblMetazoa" id="XM_030992704">
    <property type="protein sequence ID" value="XP_030848564"/>
    <property type="gene ID" value="LOC115927198"/>
</dbReference>